<accession>A0A6B2H059</accession>
<evidence type="ECO:0000313" key="1">
    <source>
        <dbReference type="EMBL" id="NDK55711.1"/>
    </source>
</evidence>
<protein>
    <submittedName>
        <fullName evidence="1">Uncharacterized protein</fullName>
    </submittedName>
</protein>
<dbReference type="Proteomes" id="UP000478546">
    <property type="component" value="Unassembled WGS sequence"/>
</dbReference>
<dbReference type="AlphaFoldDB" id="A0A6B2H059"/>
<gene>
    <name evidence="1" type="ORF">GWO68_07280</name>
</gene>
<keyword evidence="2" id="KW-1185">Reference proteome</keyword>
<organism evidence="1 2">
    <name type="scientific">Pontibacter fetidus</name>
    <dbReference type="NCBI Taxonomy" id="2700082"/>
    <lineage>
        <taxon>Bacteria</taxon>
        <taxon>Pseudomonadati</taxon>
        <taxon>Bacteroidota</taxon>
        <taxon>Cytophagia</taxon>
        <taxon>Cytophagales</taxon>
        <taxon>Hymenobacteraceae</taxon>
        <taxon>Pontibacter</taxon>
    </lineage>
</organism>
<evidence type="ECO:0000313" key="2">
    <source>
        <dbReference type="Proteomes" id="UP000478546"/>
    </source>
</evidence>
<sequence>MVEKVHALLQEFEEKQTEGTIESFVTKVTATGLLVEALPADTGISNAIDLSEGLRQTLQIFFSDIAGIAFNTYDYTTLKSLLNAHGTLERMAQKADDLKS</sequence>
<comment type="caution">
    <text evidence="1">The sequence shown here is derived from an EMBL/GenBank/DDBJ whole genome shotgun (WGS) entry which is preliminary data.</text>
</comment>
<dbReference type="EMBL" id="JAAEAA010000007">
    <property type="protein sequence ID" value="NDK55711.1"/>
    <property type="molecule type" value="Genomic_DNA"/>
</dbReference>
<name>A0A6B2H059_9BACT</name>
<proteinExistence type="predicted"/>
<reference evidence="1 2" key="1">
    <citation type="submission" date="2020-01" db="EMBL/GenBank/DDBJ databases">
        <authorList>
            <person name="Kim M.K."/>
        </authorList>
    </citation>
    <scope>NUCLEOTIDE SEQUENCE [LARGE SCALE GENOMIC DNA]</scope>
    <source>
        <strain evidence="1 2">BT213</strain>
    </source>
</reference>
<dbReference type="RefSeq" id="WP_162345771.1">
    <property type="nucleotide sequence ID" value="NZ_JAAEAA010000007.1"/>
</dbReference>